<feature type="compositionally biased region" description="Polar residues" evidence="1">
    <location>
        <begin position="52"/>
        <end position="65"/>
    </location>
</feature>
<evidence type="ECO:0000313" key="3">
    <source>
        <dbReference type="EMBL" id="ROL44746.1"/>
    </source>
</evidence>
<feature type="region of interest" description="Disordered" evidence="1">
    <location>
        <begin position="39"/>
        <end position="71"/>
    </location>
</feature>
<protein>
    <recommendedName>
        <fullName evidence="2">Angiomotin C-terminal domain-containing protein</fullName>
    </recommendedName>
</protein>
<gene>
    <name evidence="3" type="ORF">DPX16_18457</name>
</gene>
<comment type="caution">
    <text evidence="3">The sequence shown here is derived from an EMBL/GenBank/DDBJ whole genome shotgun (WGS) entry which is preliminary data.</text>
</comment>
<dbReference type="Pfam" id="PF12240">
    <property type="entry name" value="Angiomotin_C"/>
    <property type="match status" value="1"/>
</dbReference>
<proteinExistence type="predicted"/>
<dbReference type="EMBL" id="RJVU01044706">
    <property type="protein sequence ID" value="ROL44746.1"/>
    <property type="molecule type" value="Genomic_DNA"/>
</dbReference>
<reference evidence="3 4" key="1">
    <citation type="submission" date="2018-10" db="EMBL/GenBank/DDBJ databases">
        <title>Genome assembly for a Yunnan-Guizhou Plateau 3E fish, Anabarilius grahami (Regan), and its evolutionary and genetic applications.</title>
        <authorList>
            <person name="Jiang W."/>
        </authorList>
    </citation>
    <scope>NUCLEOTIDE SEQUENCE [LARGE SCALE GENOMIC DNA]</scope>
    <source>
        <strain evidence="3">AG-KIZ</strain>
        <tissue evidence="3">Muscle</tissue>
    </source>
</reference>
<evidence type="ECO:0000259" key="2">
    <source>
        <dbReference type="Pfam" id="PF12240"/>
    </source>
</evidence>
<organism evidence="3 4">
    <name type="scientific">Anabarilius grahami</name>
    <name type="common">Kanglang fish</name>
    <name type="synonym">Barilius grahami</name>
    <dbReference type="NCBI Taxonomy" id="495550"/>
    <lineage>
        <taxon>Eukaryota</taxon>
        <taxon>Metazoa</taxon>
        <taxon>Chordata</taxon>
        <taxon>Craniata</taxon>
        <taxon>Vertebrata</taxon>
        <taxon>Euteleostomi</taxon>
        <taxon>Actinopterygii</taxon>
        <taxon>Neopterygii</taxon>
        <taxon>Teleostei</taxon>
        <taxon>Ostariophysi</taxon>
        <taxon>Cypriniformes</taxon>
        <taxon>Xenocyprididae</taxon>
        <taxon>Xenocypridinae</taxon>
        <taxon>Xenocypridinae incertae sedis</taxon>
        <taxon>Anabarilius</taxon>
    </lineage>
</organism>
<dbReference type="AlphaFoldDB" id="A0A3N0YEQ3"/>
<dbReference type="InterPro" id="IPR024646">
    <property type="entry name" value="Angiomotin_C"/>
</dbReference>
<accession>A0A3N0YEQ3</accession>
<keyword evidence="4" id="KW-1185">Reference proteome</keyword>
<evidence type="ECO:0000256" key="1">
    <source>
        <dbReference type="SAM" id="MobiDB-lite"/>
    </source>
</evidence>
<feature type="domain" description="Angiomotin C-terminal" evidence="2">
    <location>
        <begin position="10"/>
        <end position="68"/>
    </location>
</feature>
<sequence>MPLTESVWNESRSWIRALYAQILEKDTVISFLKQKLHQDQKGESGDFRPATTEPSITISHSTFTHMAQGKG</sequence>
<evidence type="ECO:0000313" key="4">
    <source>
        <dbReference type="Proteomes" id="UP000281406"/>
    </source>
</evidence>
<name>A0A3N0YEQ3_ANAGA</name>
<dbReference type="Proteomes" id="UP000281406">
    <property type="component" value="Unassembled WGS sequence"/>
</dbReference>
<dbReference type="OrthoDB" id="5974715at2759"/>